<dbReference type="EMBL" id="WKFB01000142">
    <property type="protein sequence ID" value="KAF6734113.1"/>
    <property type="molecule type" value="Genomic_DNA"/>
</dbReference>
<name>A0A834FH97_ORYME</name>
<dbReference type="Proteomes" id="UP000646548">
    <property type="component" value="Unassembled WGS sequence"/>
</dbReference>
<protein>
    <submittedName>
        <fullName evidence="1">Uncharacterized protein</fullName>
    </submittedName>
</protein>
<gene>
    <name evidence="1" type="ORF">FQA47_010769</name>
</gene>
<accession>A0A834FH97</accession>
<evidence type="ECO:0000313" key="2">
    <source>
        <dbReference type="Proteomes" id="UP000646548"/>
    </source>
</evidence>
<dbReference type="AlphaFoldDB" id="A0A834FH97"/>
<sequence length="100" mass="11687">MYDYNPSHSYIGKKKIKPTRNNLNVCIFHKPNQVFDSVDGKKSFSWISLATLQQMLNVYFSFCLLTIQTCHVARKLQFLKGCVAPTTLKKRRKKKNLDLF</sequence>
<organism evidence="1 2">
    <name type="scientific">Oryzias melastigma</name>
    <name type="common">Marine medaka</name>
    <dbReference type="NCBI Taxonomy" id="30732"/>
    <lineage>
        <taxon>Eukaryota</taxon>
        <taxon>Metazoa</taxon>
        <taxon>Chordata</taxon>
        <taxon>Craniata</taxon>
        <taxon>Vertebrata</taxon>
        <taxon>Euteleostomi</taxon>
        <taxon>Actinopterygii</taxon>
        <taxon>Neopterygii</taxon>
        <taxon>Teleostei</taxon>
        <taxon>Neoteleostei</taxon>
        <taxon>Acanthomorphata</taxon>
        <taxon>Ovalentaria</taxon>
        <taxon>Atherinomorphae</taxon>
        <taxon>Beloniformes</taxon>
        <taxon>Adrianichthyidae</taxon>
        <taxon>Oryziinae</taxon>
        <taxon>Oryzias</taxon>
    </lineage>
</organism>
<comment type="caution">
    <text evidence="1">The sequence shown here is derived from an EMBL/GenBank/DDBJ whole genome shotgun (WGS) entry which is preliminary data.</text>
</comment>
<evidence type="ECO:0000313" key="1">
    <source>
        <dbReference type="EMBL" id="KAF6734113.1"/>
    </source>
</evidence>
<proteinExistence type="predicted"/>
<reference evidence="1" key="1">
    <citation type="journal article" name="BMC Genomics">
        <title>Long-read sequencing and de novo genome assembly of marine medaka (Oryzias melastigma).</title>
        <authorList>
            <person name="Liang P."/>
            <person name="Saqib H.S.A."/>
            <person name="Ni X."/>
            <person name="Shen Y."/>
        </authorList>
    </citation>
    <scope>NUCLEOTIDE SEQUENCE</scope>
    <source>
        <strain evidence="1">Bigg-433</strain>
    </source>
</reference>